<protein>
    <submittedName>
        <fullName evidence="1">Uncharacterized protein</fullName>
    </submittedName>
</protein>
<sequence>MLPMFTHVLKLKQCQLCNNEHKEFWEGCLKLKLCYFYQAKYIQFCIIPDPDAVPKILHLLNVPSNKIA</sequence>
<dbReference type="AlphaFoldDB" id="A0A0V1JH43"/>
<dbReference type="Proteomes" id="UP000054805">
    <property type="component" value="Unassembled WGS sequence"/>
</dbReference>
<dbReference type="EMBL" id="JYDS01000004">
    <property type="protein sequence ID" value="KRZ34305.1"/>
    <property type="molecule type" value="Genomic_DNA"/>
</dbReference>
<reference evidence="1 2" key="1">
    <citation type="submission" date="2015-01" db="EMBL/GenBank/DDBJ databases">
        <title>Evolution of Trichinella species and genotypes.</title>
        <authorList>
            <person name="Korhonen P.K."/>
            <person name="Edoardo P."/>
            <person name="Giuseppe L.R."/>
            <person name="Gasser R.B."/>
        </authorList>
    </citation>
    <scope>NUCLEOTIDE SEQUENCE [LARGE SCALE GENOMIC DNA]</scope>
    <source>
        <strain evidence="1">ISS588</strain>
    </source>
</reference>
<evidence type="ECO:0000313" key="1">
    <source>
        <dbReference type="EMBL" id="KRZ34305.1"/>
    </source>
</evidence>
<comment type="caution">
    <text evidence="1">The sequence shown here is derived from an EMBL/GenBank/DDBJ whole genome shotgun (WGS) entry which is preliminary data.</text>
</comment>
<evidence type="ECO:0000313" key="2">
    <source>
        <dbReference type="Proteomes" id="UP000054805"/>
    </source>
</evidence>
<accession>A0A0V1JH43</accession>
<proteinExistence type="predicted"/>
<keyword evidence="2" id="KW-1185">Reference proteome</keyword>
<name>A0A0V1JH43_TRIPS</name>
<gene>
    <name evidence="1" type="ORF">T4B_5882</name>
</gene>
<organism evidence="1 2">
    <name type="scientific">Trichinella pseudospiralis</name>
    <name type="common">Parasitic roundworm</name>
    <dbReference type="NCBI Taxonomy" id="6337"/>
    <lineage>
        <taxon>Eukaryota</taxon>
        <taxon>Metazoa</taxon>
        <taxon>Ecdysozoa</taxon>
        <taxon>Nematoda</taxon>
        <taxon>Enoplea</taxon>
        <taxon>Dorylaimia</taxon>
        <taxon>Trichinellida</taxon>
        <taxon>Trichinellidae</taxon>
        <taxon>Trichinella</taxon>
    </lineage>
</organism>